<gene>
    <name evidence="1" type="ORF">ASPTUDRAFT_340708</name>
</gene>
<accession>A0A1L9NKC2</accession>
<sequence length="155" mass="17550">MTSFWGSVKKRISFTWRSCEPNMMVVSAEILPASSSCFPVLGCRTRSSRLFRVWSPRNSTLHTHGTDFVEPSRDRSRPRDLLTIRAIPTDVALCEASNWLLFRDWPGTLQYHSFFRLLVRSMPPSFCLCHCREFEALAGFVDGMGLEGGRNGVGS</sequence>
<organism evidence="1 2">
    <name type="scientific">Aspergillus tubingensis (strain CBS 134.48)</name>
    <dbReference type="NCBI Taxonomy" id="767770"/>
    <lineage>
        <taxon>Eukaryota</taxon>
        <taxon>Fungi</taxon>
        <taxon>Dikarya</taxon>
        <taxon>Ascomycota</taxon>
        <taxon>Pezizomycotina</taxon>
        <taxon>Eurotiomycetes</taxon>
        <taxon>Eurotiomycetidae</taxon>
        <taxon>Eurotiales</taxon>
        <taxon>Aspergillaceae</taxon>
        <taxon>Aspergillus</taxon>
        <taxon>Aspergillus subgen. Circumdati</taxon>
    </lineage>
</organism>
<keyword evidence="2" id="KW-1185">Reference proteome</keyword>
<dbReference type="Proteomes" id="UP000184304">
    <property type="component" value="Unassembled WGS sequence"/>
</dbReference>
<name>A0A1L9NKC2_ASPTC</name>
<dbReference type="EMBL" id="KV878177">
    <property type="protein sequence ID" value="OJI89735.1"/>
    <property type="molecule type" value="Genomic_DNA"/>
</dbReference>
<evidence type="ECO:0000313" key="1">
    <source>
        <dbReference type="EMBL" id="OJI89735.1"/>
    </source>
</evidence>
<dbReference type="AlphaFoldDB" id="A0A1L9NKC2"/>
<proteinExistence type="predicted"/>
<reference evidence="2" key="1">
    <citation type="journal article" date="2017" name="Genome Biol.">
        <title>Comparative genomics reveals high biological diversity and specific adaptations in the industrially and medically important fungal genus Aspergillus.</title>
        <authorList>
            <person name="de Vries R.P."/>
            <person name="Riley R."/>
            <person name="Wiebenga A."/>
            <person name="Aguilar-Osorio G."/>
            <person name="Amillis S."/>
            <person name="Uchima C.A."/>
            <person name="Anderluh G."/>
            <person name="Asadollahi M."/>
            <person name="Askin M."/>
            <person name="Barry K."/>
            <person name="Battaglia E."/>
            <person name="Bayram O."/>
            <person name="Benocci T."/>
            <person name="Braus-Stromeyer S.A."/>
            <person name="Caldana C."/>
            <person name="Canovas D."/>
            <person name="Cerqueira G.C."/>
            <person name="Chen F."/>
            <person name="Chen W."/>
            <person name="Choi C."/>
            <person name="Clum A."/>
            <person name="Dos Santos R.A."/>
            <person name="Damasio A.R."/>
            <person name="Diallinas G."/>
            <person name="Emri T."/>
            <person name="Fekete E."/>
            <person name="Flipphi M."/>
            <person name="Freyberg S."/>
            <person name="Gallo A."/>
            <person name="Gournas C."/>
            <person name="Habgood R."/>
            <person name="Hainaut M."/>
            <person name="Harispe M.L."/>
            <person name="Henrissat B."/>
            <person name="Hilden K.S."/>
            <person name="Hope R."/>
            <person name="Hossain A."/>
            <person name="Karabika E."/>
            <person name="Karaffa L."/>
            <person name="Karanyi Z."/>
            <person name="Krasevec N."/>
            <person name="Kuo A."/>
            <person name="Kusch H."/>
            <person name="LaButti K."/>
            <person name="Lagendijk E.L."/>
            <person name="Lapidus A."/>
            <person name="Levasseur A."/>
            <person name="Lindquist E."/>
            <person name="Lipzen A."/>
            <person name="Logrieco A.F."/>
            <person name="MacCabe A."/>
            <person name="Maekelae M.R."/>
            <person name="Malavazi I."/>
            <person name="Melin P."/>
            <person name="Meyer V."/>
            <person name="Mielnichuk N."/>
            <person name="Miskei M."/>
            <person name="Molnar A.P."/>
            <person name="Mule G."/>
            <person name="Ngan C.Y."/>
            <person name="Orejas M."/>
            <person name="Orosz E."/>
            <person name="Ouedraogo J.P."/>
            <person name="Overkamp K.M."/>
            <person name="Park H.-S."/>
            <person name="Perrone G."/>
            <person name="Piumi F."/>
            <person name="Punt P.J."/>
            <person name="Ram A.F."/>
            <person name="Ramon A."/>
            <person name="Rauscher S."/>
            <person name="Record E."/>
            <person name="Riano-Pachon D.M."/>
            <person name="Robert V."/>
            <person name="Roehrig J."/>
            <person name="Ruller R."/>
            <person name="Salamov A."/>
            <person name="Salih N.S."/>
            <person name="Samson R.A."/>
            <person name="Sandor E."/>
            <person name="Sanguinetti M."/>
            <person name="Schuetze T."/>
            <person name="Sepcic K."/>
            <person name="Shelest E."/>
            <person name="Sherlock G."/>
            <person name="Sophianopoulou V."/>
            <person name="Squina F.M."/>
            <person name="Sun H."/>
            <person name="Susca A."/>
            <person name="Todd R.B."/>
            <person name="Tsang A."/>
            <person name="Unkles S.E."/>
            <person name="van de Wiele N."/>
            <person name="van Rossen-Uffink D."/>
            <person name="Oliveira J.V."/>
            <person name="Vesth T.C."/>
            <person name="Visser J."/>
            <person name="Yu J.-H."/>
            <person name="Zhou M."/>
            <person name="Andersen M.R."/>
            <person name="Archer D.B."/>
            <person name="Baker S.E."/>
            <person name="Benoit I."/>
            <person name="Brakhage A.A."/>
            <person name="Braus G.H."/>
            <person name="Fischer R."/>
            <person name="Frisvad J.C."/>
            <person name="Goldman G.H."/>
            <person name="Houbraken J."/>
            <person name="Oakley B."/>
            <person name="Pocsi I."/>
            <person name="Scazzocchio C."/>
            <person name="Seiboth B."/>
            <person name="vanKuyk P.A."/>
            <person name="Wortman J."/>
            <person name="Dyer P.S."/>
            <person name="Grigoriev I.V."/>
        </authorList>
    </citation>
    <scope>NUCLEOTIDE SEQUENCE [LARGE SCALE GENOMIC DNA]</scope>
    <source>
        <strain evidence="2">CBS 134.48</strain>
    </source>
</reference>
<dbReference type="VEuPathDB" id="FungiDB:ASPTUDRAFT_340708"/>
<protein>
    <submittedName>
        <fullName evidence="1">Uncharacterized protein</fullName>
    </submittedName>
</protein>
<evidence type="ECO:0000313" key="2">
    <source>
        <dbReference type="Proteomes" id="UP000184304"/>
    </source>
</evidence>